<dbReference type="InterPro" id="IPR030972">
    <property type="entry name" value="UrcA_uranyl"/>
</dbReference>
<evidence type="ECO:0000256" key="1">
    <source>
        <dbReference type="SAM" id="SignalP"/>
    </source>
</evidence>
<dbReference type="Proteomes" id="UP000529795">
    <property type="component" value="Unassembled WGS sequence"/>
</dbReference>
<reference evidence="2 3" key="1">
    <citation type="submission" date="2020-08" db="EMBL/GenBank/DDBJ databases">
        <title>Genomic Encyclopedia of Type Strains, Phase IV (KMG-IV): sequencing the most valuable type-strain genomes for metagenomic binning, comparative biology and taxonomic classification.</title>
        <authorList>
            <person name="Goeker M."/>
        </authorList>
    </citation>
    <scope>NUCLEOTIDE SEQUENCE [LARGE SCALE GENOMIC DNA]</scope>
    <source>
        <strain evidence="2 3">YC6723</strain>
    </source>
</reference>
<accession>A0A840FHW3</accession>
<comment type="caution">
    <text evidence="2">The sequence shown here is derived from an EMBL/GenBank/DDBJ whole genome shotgun (WGS) entry which is preliminary data.</text>
</comment>
<evidence type="ECO:0000313" key="2">
    <source>
        <dbReference type="EMBL" id="MBB4152945.1"/>
    </source>
</evidence>
<organism evidence="2 3">
    <name type="scientific">Sphingomonas jinjuensis</name>
    <dbReference type="NCBI Taxonomy" id="535907"/>
    <lineage>
        <taxon>Bacteria</taxon>
        <taxon>Pseudomonadati</taxon>
        <taxon>Pseudomonadota</taxon>
        <taxon>Alphaproteobacteria</taxon>
        <taxon>Sphingomonadales</taxon>
        <taxon>Sphingomonadaceae</taxon>
        <taxon>Sphingomonas</taxon>
    </lineage>
</organism>
<feature type="signal peptide" evidence="1">
    <location>
        <begin position="1"/>
        <end position="23"/>
    </location>
</feature>
<dbReference type="EMBL" id="JACIEV010000002">
    <property type="protein sequence ID" value="MBB4152945.1"/>
    <property type="molecule type" value="Genomic_DNA"/>
</dbReference>
<dbReference type="NCBIfam" id="TIGR04433">
    <property type="entry name" value="UrcA_uranyl"/>
    <property type="match status" value="1"/>
</dbReference>
<keyword evidence="3" id="KW-1185">Reference proteome</keyword>
<protein>
    <submittedName>
        <fullName evidence="2">UrcA family protein</fullName>
    </submittedName>
</protein>
<name>A0A840FHW3_9SPHN</name>
<proteinExistence type="predicted"/>
<dbReference type="RefSeq" id="WP_183982633.1">
    <property type="nucleotide sequence ID" value="NZ_JACIEV010000002.1"/>
</dbReference>
<sequence>MNSLLRAAIAAVIVTSAATPVLAEREMVSVHVSRAGLDLGQPADRARMMKRVRRAAAFACRPVSSAAADYADAQRCRREMSDNGDAAIARLAGSRTAMDTAAN</sequence>
<dbReference type="AlphaFoldDB" id="A0A840FHW3"/>
<evidence type="ECO:0000313" key="3">
    <source>
        <dbReference type="Proteomes" id="UP000529795"/>
    </source>
</evidence>
<feature type="chain" id="PRO_5032421976" evidence="1">
    <location>
        <begin position="24"/>
        <end position="103"/>
    </location>
</feature>
<keyword evidence="1" id="KW-0732">Signal</keyword>
<gene>
    <name evidence="2" type="ORF">GGQ80_000833</name>
</gene>